<organism evidence="1">
    <name type="scientific">Magallana gigas</name>
    <name type="common">Pacific oyster</name>
    <name type="synonym">Crassostrea gigas</name>
    <dbReference type="NCBI Taxonomy" id="29159"/>
    <lineage>
        <taxon>Eukaryota</taxon>
        <taxon>Metazoa</taxon>
        <taxon>Spiralia</taxon>
        <taxon>Lophotrochozoa</taxon>
        <taxon>Mollusca</taxon>
        <taxon>Bivalvia</taxon>
        <taxon>Autobranchia</taxon>
        <taxon>Pteriomorphia</taxon>
        <taxon>Ostreida</taxon>
        <taxon>Ostreoidea</taxon>
        <taxon>Ostreidae</taxon>
        <taxon>Magallana</taxon>
    </lineage>
</organism>
<dbReference type="InParanoid" id="K1PFS4"/>
<dbReference type="HOGENOM" id="CLU_1929584_0_0_1"/>
<proteinExistence type="predicted"/>
<gene>
    <name evidence="1" type="ORF">CGI_10000327</name>
</gene>
<dbReference type="EMBL" id="JH822152">
    <property type="protein sequence ID" value="EKC17699.1"/>
    <property type="molecule type" value="Genomic_DNA"/>
</dbReference>
<sequence>MIKQQNKTCGLKISVLTVQLKDDTLSTTMNVDRVISILASIHNMLIMNFVRWKYTGVMEPMETIAFIHAQKTAKTGDVIPIQATVLVVLQDIRVKSVTRIVMKEDMECIVSITAVAIIEMNSIVIISTGHV</sequence>
<evidence type="ECO:0000313" key="1">
    <source>
        <dbReference type="EMBL" id="EKC17699.1"/>
    </source>
</evidence>
<dbReference type="AlphaFoldDB" id="K1PFS4"/>
<reference evidence="1" key="1">
    <citation type="journal article" date="2012" name="Nature">
        <title>The oyster genome reveals stress adaptation and complexity of shell formation.</title>
        <authorList>
            <person name="Zhang G."/>
            <person name="Fang X."/>
            <person name="Guo X."/>
            <person name="Li L."/>
            <person name="Luo R."/>
            <person name="Xu F."/>
            <person name="Yang P."/>
            <person name="Zhang L."/>
            <person name="Wang X."/>
            <person name="Qi H."/>
            <person name="Xiong Z."/>
            <person name="Que H."/>
            <person name="Xie Y."/>
            <person name="Holland P.W."/>
            <person name="Paps J."/>
            <person name="Zhu Y."/>
            <person name="Wu F."/>
            <person name="Chen Y."/>
            <person name="Wang J."/>
            <person name="Peng C."/>
            <person name="Meng J."/>
            <person name="Yang L."/>
            <person name="Liu J."/>
            <person name="Wen B."/>
            <person name="Zhang N."/>
            <person name="Huang Z."/>
            <person name="Zhu Q."/>
            <person name="Feng Y."/>
            <person name="Mount A."/>
            <person name="Hedgecock D."/>
            <person name="Xu Z."/>
            <person name="Liu Y."/>
            <person name="Domazet-Loso T."/>
            <person name="Du Y."/>
            <person name="Sun X."/>
            <person name="Zhang S."/>
            <person name="Liu B."/>
            <person name="Cheng P."/>
            <person name="Jiang X."/>
            <person name="Li J."/>
            <person name="Fan D."/>
            <person name="Wang W."/>
            <person name="Fu W."/>
            <person name="Wang T."/>
            <person name="Wang B."/>
            <person name="Zhang J."/>
            <person name="Peng Z."/>
            <person name="Li Y."/>
            <person name="Li N."/>
            <person name="Wang J."/>
            <person name="Chen M."/>
            <person name="He Y."/>
            <person name="Tan F."/>
            <person name="Song X."/>
            <person name="Zheng Q."/>
            <person name="Huang R."/>
            <person name="Yang H."/>
            <person name="Du X."/>
            <person name="Chen L."/>
            <person name="Yang M."/>
            <person name="Gaffney P.M."/>
            <person name="Wang S."/>
            <person name="Luo L."/>
            <person name="She Z."/>
            <person name="Ming Y."/>
            <person name="Huang W."/>
            <person name="Zhang S."/>
            <person name="Huang B."/>
            <person name="Zhang Y."/>
            <person name="Qu T."/>
            <person name="Ni P."/>
            <person name="Miao G."/>
            <person name="Wang J."/>
            <person name="Wang Q."/>
            <person name="Steinberg C.E."/>
            <person name="Wang H."/>
            <person name="Li N."/>
            <person name="Qian L."/>
            <person name="Zhang G."/>
            <person name="Li Y."/>
            <person name="Yang H."/>
            <person name="Liu X."/>
            <person name="Wang J."/>
            <person name="Yin Y."/>
            <person name="Wang J."/>
        </authorList>
    </citation>
    <scope>NUCLEOTIDE SEQUENCE [LARGE SCALE GENOMIC DNA]</scope>
    <source>
        <strain evidence="1">05x7-T-G4-1.051#20</strain>
    </source>
</reference>
<protein>
    <submittedName>
        <fullName evidence="1">Uncharacterized protein</fullName>
    </submittedName>
</protein>
<accession>K1PFS4</accession>
<name>K1PFS4_MAGGI</name>